<evidence type="ECO:0000313" key="1">
    <source>
        <dbReference type="EMBL" id="GFH42551.1"/>
    </source>
</evidence>
<evidence type="ECO:0000313" key="2">
    <source>
        <dbReference type="Proteomes" id="UP000480303"/>
    </source>
</evidence>
<organism evidence="1 2">
    <name type="scientific">Pseudolactococcus hodotermopsidis</name>
    <dbReference type="NCBI Taxonomy" id="2709157"/>
    <lineage>
        <taxon>Bacteria</taxon>
        <taxon>Bacillati</taxon>
        <taxon>Bacillota</taxon>
        <taxon>Bacilli</taxon>
        <taxon>Lactobacillales</taxon>
        <taxon>Streptococcaceae</taxon>
        <taxon>Pseudolactococcus</taxon>
    </lineage>
</organism>
<dbReference type="Proteomes" id="UP000480303">
    <property type="component" value="Unassembled WGS sequence"/>
</dbReference>
<reference evidence="1 2" key="1">
    <citation type="submission" date="2020-02" db="EMBL/GenBank/DDBJ databases">
        <title>Draft genome sequence of Lactococcus sp. Hs30E4-3.</title>
        <authorList>
            <person name="Noda S."/>
            <person name="Yuki M."/>
            <person name="Ohkuma M."/>
        </authorList>
    </citation>
    <scope>NUCLEOTIDE SEQUENCE [LARGE SCALE GENOMIC DNA]</scope>
    <source>
        <strain evidence="1 2">Hs30E4-3</strain>
    </source>
</reference>
<accession>A0A6A0BDW2</accession>
<name>A0A6A0BDW2_9LACT</name>
<dbReference type="EMBL" id="BLLI01000028">
    <property type="protein sequence ID" value="GFH42551.1"/>
    <property type="molecule type" value="Genomic_DNA"/>
</dbReference>
<comment type="caution">
    <text evidence="1">The sequence shown here is derived from an EMBL/GenBank/DDBJ whole genome shotgun (WGS) entry which is preliminary data.</text>
</comment>
<dbReference type="AlphaFoldDB" id="A0A6A0BDW2"/>
<protein>
    <submittedName>
        <fullName evidence="1">Uncharacterized protein</fullName>
    </submittedName>
</protein>
<sequence>MINMTLMQKLQKLMAEKKSFRFIVKASAAQSWREYFISENSYHSSDIVEIGDNYVIITKQDKQLLLPEWRISAIILL</sequence>
<keyword evidence="2" id="KW-1185">Reference proteome</keyword>
<gene>
    <name evidence="1" type="ORF">Hs30E_11020</name>
</gene>
<proteinExistence type="predicted"/>